<name>A0ABU6NTP3_9BACI</name>
<accession>A0ABU6NTP3</accession>
<organism evidence="1 2">
    <name type="scientific">Metabacillus fastidiosus</name>
    <dbReference type="NCBI Taxonomy" id="1458"/>
    <lineage>
        <taxon>Bacteria</taxon>
        <taxon>Bacillati</taxon>
        <taxon>Bacillota</taxon>
        <taxon>Bacilli</taxon>
        <taxon>Bacillales</taxon>
        <taxon>Bacillaceae</taxon>
        <taxon>Metabacillus</taxon>
    </lineage>
</organism>
<sequence length="79" mass="9022">MNTINLVQEKKVGKKKSWFNTLLNLLPLRKLECKECDTNSTLGLGSIRHSKKNYEGPFCRKCGSKINISMLFSKKEKSS</sequence>
<reference evidence="1 2" key="1">
    <citation type="submission" date="2023-03" db="EMBL/GenBank/DDBJ databases">
        <title>Bacillus Genome Sequencing.</title>
        <authorList>
            <person name="Dunlap C."/>
        </authorList>
    </citation>
    <scope>NUCLEOTIDE SEQUENCE [LARGE SCALE GENOMIC DNA]</scope>
    <source>
        <strain evidence="1 2">NRS-1717</strain>
    </source>
</reference>
<dbReference type="EMBL" id="JARTFS010000002">
    <property type="protein sequence ID" value="MED4400270.1"/>
    <property type="molecule type" value="Genomic_DNA"/>
</dbReference>
<dbReference type="Proteomes" id="UP001342826">
    <property type="component" value="Unassembled WGS sequence"/>
</dbReference>
<gene>
    <name evidence="1" type="ORF">P9271_02715</name>
</gene>
<comment type="caution">
    <text evidence="1">The sequence shown here is derived from an EMBL/GenBank/DDBJ whole genome shotgun (WGS) entry which is preliminary data.</text>
</comment>
<proteinExistence type="predicted"/>
<evidence type="ECO:0000313" key="2">
    <source>
        <dbReference type="Proteomes" id="UP001342826"/>
    </source>
</evidence>
<protein>
    <submittedName>
        <fullName evidence="1">Uncharacterized protein</fullName>
    </submittedName>
</protein>
<evidence type="ECO:0000313" key="1">
    <source>
        <dbReference type="EMBL" id="MED4400270.1"/>
    </source>
</evidence>
<dbReference type="RefSeq" id="WP_328014846.1">
    <property type="nucleotide sequence ID" value="NZ_JARTFS010000002.1"/>
</dbReference>
<keyword evidence="2" id="KW-1185">Reference proteome</keyword>